<evidence type="ECO:0000259" key="5">
    <source>
        <dbReference type="Pfam" id="PF25876"/>
    </source>
</evidence>
<evidence type="ECO:0000259" key="7">
    <source>
        <dbReference type="Pfam" id="PF25944"/>
    </source>
</evidence>
<reference evidence="10" key="1">
    <citation type="journal article" date="2019" name="Int. J. Syst. Evol. Microbiol.">
        <title>The Global Catalogue of Microorganisms (GCM) 10K type strain sequencing project: providing services to taxonomists for standard genome sequencing and annotation.</title>
        <authorList>
            <consortium name="The Broad Institute Genomics Platform"/>
            <consortium name="The Broad Institute Genome Sequencing Center for Infectious Disease"/>
            <person name="Wu L."/>
            <person name="Ma J."/>
        </authorList>
    </citation>
    <scope>NUCLEOTIDE SEQUENCE [LARGE SCALE GENOMIC DNA]</scope>
    <source>
        <strain evidence="10">CGMCC 4.7277</strain>
    </source>
</reference>
<dbReference type="InterPro" id="IPR058627">
    <property type="entry name" value="MdtA-like_C"/>
</dbReference>
<dbReference type="Gene3D" id="2.40.50.100">
    <property type="match status" value="1"/>
</dbReference>
<keyword evidence="10" id="KW-1185">Reference proteome</keyword>
<feature type="signal peptide" evidence="4">
    <location>
        <begin position="1"/>
        <end position="25"/>
    </location>
</feature>
<dbReference type="Pfam" id="PF25967">
    <property type="entry name" value="RND-MFP_C"/>
    <property type="match status" value="1"/>
</dbReference>
<name>A0ABW0QJQ7_9BURK</name>
<dbReference type="Gene3D" id="1.10.287.470">
    <property type="entry name" value="Helix hairpin bin"/>
    <property type="match status" value="1"/>
</dbReference>
<dbReference type="Proteomes" id="UP001596084">
    <property type="component" value="Unassembled WGS sequence"/>
</dbReference>
<dbReference type="Pfam" id="PF25917">
    <property type="entry name" value="BSH_RND"/>
    <property type="match status" value="1"/>
</dbReference>
<evidence type="ECO:0000259" key="8">
    <source>
        <dbReference type="Pfam" id="PF25967"/>
    </source>
</evidence>
<dbReference type="PANTHER" id="PTHR30158:SF3">
    <property type="entry name" value="MULTIDRUG EFFLUX PUMP SUBUNIT ACRA-RELATED"/>
    <property type="match status" value="1"/>
</dbReference>
<gene>
    <name evidence="9" type="ORF">ACFPP7_23595</name>
</gene>
<dbReference type="InterPro" id="IPR058625">
    <property type="entry name" value="MdtA-like_BSH"/>
</dbReference>
<dbReference type="Gene3D" id="2.40.420.20">
    <property type="match status" value="1"/>
</dbReference>
<sequence>MPMSRVVQPSLFPRFARHQSLVVMAALALLLAGCGKGGTTPGGAAPPPAQVGVVTVTPGDVGLVTELPGRLEASRVAQVRARAAGILQKRLFREGSDVKAGQALFSIDAAPYAAAAASAKAGQARAEANLAQATALAERYKPLVEANAISKQEYANAVAAQKQAEADVAVGRASVQTASINLGYAAVTAPISGRIGRALVTEGALVGQGDATQLAVIQQINPMYVNFTQSASDVMKLRAAMAGGQLKRANGADAASVRIMLEDGTEYPRPGRLLFSDLTVDATTGQVTLRAEVPNPDGQLLPGLYVRVRLEQAQATNAITLPQQAVTRTAQGDTVMVVGADGKVSSRPVTIGSAKGTQWVVLDGLKAGEQVMVDGFQKLQMMPPGTPVKAVPWQPTAPAPTAAASAPAAAASSAAPAASAAAK</sequence>
<proteinExistence type="inferred from homology"/>
<protein>
    <submittedName>
        <fullName evidence="9">Efflux RND transporter periplasmic adaptor subunit</fullName>
    </submittedName>
</protein>
<comment type="similarity">
    <text evidence="2">Belongs to the membrane fusion protein (MFP) (TC 8.A.1) family.</text>
</comment>
<feature type="domain" description="Multidrug resistance protein MdtA-like C-terminal permuted SH3" evidence="8">
    <location>
        <begin position="317"/>
        <end position="378"/>
    </location>
</feature>
<dbReference type="EMBL" id="JBHSMX010000066">
    <property type="protein sequence ID" value="MFC5523872.1"/>
    <property type="molecule type" value="Genomic_DNA"/>
</dbReference>
<feature type="compositionally biased region" description="Low complexity" evidence="3">
    <location>
        <begin position="399"/>
        <end position="423"/>
    </location>
</feature>
<dbReference type="PANTHER" id="PTHR30158">
    <property type="entry name" value="ACRA/E-RELATED COMPONENT OF DRUG EFFLUX TRANSPORTER"/>
    <property type="match status" value="1"/>
</dbReference>
<dbReference type="SUPFAM" id="SSF111369">
    <property type="entry name" value="HlyD-like secretion proteins"/>
    <property type="match status" value="1"/>
</dbReference>
<evidence type="ECO:0000313" key="9">
    <source>
        <dbReference type="EMBL" id="MFC5523872.1"/>
    </source>
</evidence>
<dbReference type="PROSITE" id="PS51257">
    <property type="entry name" value="PROKAR_LIPOPROTEIN"/>
    <property type="match status" value="1"/>
</dbReference>
<comment type="caution">
    <text evidence="9">The sequence shown here is derived from an EMBL/GenBank/DDBJ whole genome shotgun (WGS) entry which is preliminary data.</text>
</comment>
<feature type="chain" id="PRO_5046281178" evidence="4">
    <location>
        <begin position="26"/>
        <end position="423"/>
    </location>
</feature>
<accession>A0ABW0QJQ7</accession>
<dbReference type="InterPro" id="IPR006143">
    <property type="entry name" value="RND_pump_MFP"/>
</dbReference>
<evidence type="ECO:0000256" key="3">
    <source>
        <dbReference type="SAM" id="MobiDB-lite"/>
    </source>
</evidence>
<evidence type="ECO:0000256" key="2">
    <source>
        <dbReference type="ARBA" id="ARBA00009477"/>
    </source>
</evidence>
<keyword evidence="4" id="KW-0732">Signal</keyword>
<comment type="subcellular location">
    <subcellularLocation>
        <location evidence="1">Cell envelope</location>
    </subcellularLocation>
</comment>
<feature type="region of interest" description="Disordered" evidence="3">
    <location>
        <begin position="391"/>
        <end position="423"/>
    </location>
</feature>
<evidence type="ECO:0000259" key="6">
    <source>
        <dbReference type="Pfam" id="PF25917"/>
    </source>
</evidence>
<feature type="domain" description="Multidrug resistance protein MdtA-like beta-barrel" evidence="7">
    <location>
        <begin position="222"/>
        <end position="312"/>
    </location>
</feature>
<evidence type="ECO:0000256" key="1">
    <source>
        <dbReference type="ARBA" id="ARBA00004196"/>
    </source>
</evidence>
<evidence type="ECO:0000313" key="10">
    <source>
        <dbReference type="Proteomes" id="UP001596084"/>
    </source>
</evidence>
<feature type="domain" description="Multidrug resistance protein MdtA-like alpha-helical hairpin" evidence="5">
    <location>
        <begin position="117"/>
        <end position="185"/>
    </location>
</feature>
<dbReference type="Pfam" id="PF25944">
    <property type="entry name" value="Beta-barrel_RND"/>
    <property type="match status" value="1"/>
</dbReference>
<dbReference type="InterPro" id="IPR058624">
    <property type="entry name" value="MdtA-like_HH"/>
</dbReference>
<dbReference type="Gene3D" id="2.40.30.170">
    <property type="match status" value="1"/>
</dbReference>
<dbReference type="RefSeq" id="WP_068832294.1">
    <property type="nucleotide sequence ID" value="NZ_JBHSMX010000066.1"/>
</dbReference>
<dbReference type="InterPro" id="IPR058626">
    <property type="entry name" value="MdtA-like_b-barrel"/>
</dbReference>
<organism evidence="9 10">
    <name type="scientific">Polaromonas jejuensis</name>
    <dbReference type="NCBI Taxonomy" id="457502"/>
    <lineage>
        <taxon>Bacteria</taxon>
        <taxon>Pseudomonadati</taxon>
        <taxon>Pseudomonadota</taxon>
        <taxon>Betaproteobacteria</taxon>
        <taxon>Burkholderiales</taxon>
        <taxon>Comamonadaceae</taxon>
        <taxon>Polaromonas</taxon>
    </lineage>
</organism>
<dbReference type="NCBIfam" id="TIGR01730">
    <property type="entry name" value="RND_mfp"/>
    <property type="match status" value="1"/>
</dbReference>
<evidence type="ECO:0000256" key="4">
    <source>
        <dbReference type="SAM" id="SignalP"/>
    </source>
</evidence>
<feature type="domain" description="Multidrug resistance protein MdtA-like barrel-sandwich hybrid" evidence="6">
    <location>
        <begin position="75"/>
        <end position="218"/>
    </location>
</feature>
<dbReference type="Pfam" id="PF25876">
    <property type="entry name" value="HH_MFP_RND"/>
    <property type="match status" value="1"/>
</dbReference>